<name>A0A078AIL2_STYLE</name>
<feature type="region of interest" description="Disordered" evidence="2">
    <location>
        <begin position="359"/>
        <end position="427"/>
    </location>
</feature>
<dbReference type="PROSITE" id="PS50222">
    <property type="entry name" value="EF_HAND_2"/>
    <property type="match status" value="2"/>
</dbReference>
<feature type="compositionally biased region" description="Polar residues" evidence="2">
    <location>
        <begin position="631"/>
        <end position="649"/>
    </location>
</feature>
<dbReference type="PROSITE" id="PS50096">
    <property type="entry name" value="IQ"/>
    <property type="match status" value="1"/>
</dbReference>
<feature type="region of interest" description="Disordered" evidence="2">
    <location>
        <begin position="629"/>
        <end position="649"/>
    </location>
</feature>
<dbReference type="EMBL" id="CCKQ01010532">
    <property type="protein sequence ID" value="CDW82059.1"/>
    <property type="molecule type" value="Genomic_DNA"/>
</dbReference>
<sequence length="2042" mass="237170">MNSDGESADENQFDQYQKFFKIDDDGEGFDKSDEYSFHDSQTSKKQGTLTNKPSAITSSQIKKQTTVTAAVNNKLGTKAQIKQKSEESDNYDDDFGQEIQIKGTQNKNQNEESDEFVDVSDDFQAFQYDKKEFDVDASDSQQSSKFPVFQENQKSNKFTVNQEQEPDFLTSCNVFKKNAMTKSLVPLYPIGQNNQFNQQEDEIILRADSKMSDSAKEIQFKQQSEIQSQQDVGFDDDIDDEVFKEESIQDEFDDEQQVESNRSNVNTKNAQGYTQNMVNMGSVIPNPKIVSQIPNSSTQTNTIINRQQISHTNPLDTKLFEQNIGKNSKNNEETHQFPIIEYEKDDDDDMAEIHDKINAIPSRFSDAGSPDKFDKQATGKKEEKKQQPTQKVDKKRTGSKARPQTAKPNVSKPRTQSKPPKQETKEIKKKININAQANQQVQPEEEEKLPDEQAKQSLIEKVTKNLLQTKNKSSRTIIRPESAKPKVGYEGNPNNLVKPKPISANHNDLTALLLKSEKFQKIKKIKEENKKKQDVVVRNLKNVKVIQQKQQEARIQQKAEVLKKQALDILEDDSFFEQAASIKGDQGVAPGMNADLEDFNDDFEQIEPEQIVGKNTRQIAAIRQQMEQEKSQNYQTKTEGNTQKLAPMNQSQTVTKQLARQTPQSIALQKQKEQTQAGNTAKNSQVLGGDNQERFNEILRQKKEKLVNKDVLGFMMEKNLRNQNEKKEALTQNINRLAKDFEVKDVAKQTQAIQQQQIKGSDKVPEHAKLVIDDEKLVKELADLKKRFKETILENMKVCNNIKMVEKKKRDKETLLDKVMSDKNLITINGALTVQQESKNSTGLLYGIKLEDIPDFDKLAQERINPLDSIVKKFEQKGITIEQAFDLFDDDEDRVLTMQEIKKGIKNQRIELLDSEYQELIKVIDKNSDGVLTMEEWVNCLNPKYDAEKEFRQIMQNVDIDDPLILEERILDLRYRSERIEKELEFLRETSANEQGIDLKERIRRKMKNPMEKKYANKILALESRLANKISNTMFEKIMLEDKIKQSLMAKDQVQQDYYDARRVKDRLATEFDMRLETISGSLNVLDQKLNEVTQLNMVLKTERDVFKQKIHRLQISLASMTDMEAKLDKQLEEILGRALTGQDLEMLYQLDLKTLNQLNSGQNEVFDNYVKQFACITIQRMFRGSMARHEYAIMKFQVKRLKRILVPLVKERFQMKRIEATILIQRFYRRHRDRQKHLENLRRKNMMRRLKEEEDDRFYQDIEKQNAAAMTILRHWRSYKRRQMRDLGMISKINQKLTFGREIEVIYLAQIRKCFICKIQNALRFCTPCKDALYCDNCYIDYHIRGHRKLHSYKRIRYGDKKFNEEDENREREIFLKKENKNPNSFQLNIDKVQETKLILDKPPSNKINTTNIADGSFSFRNQQANNFTLNNINEDSFARDSKRFMENNDTFRVNDKELIKKDSDVRDKETLETYNQELQKIQLMIHKNEKQTDEGFLGQVKRKCKNIQSELFAFIDDTEIVRLSELMLQLTEYPKIFNLTIEEIEKLCEIAESKCQCDRPSNSEEDSMGQAAEFEKQKFSHAFSMDSYLESWNKLVNLFSPSEEQKQEQWDKLQKTGMMRSGEGSAEEVMQRRKKLEERQRLDQLLQSGDFSSDPIENKKLYDHYLKHVNQNSVKNDDVDLIPYISPFGNTHYMSLQQIDSQQLKSQMQGRTLQTTGSAVSLYNLVEPYPTSCKNNGQLVNQTQVYYFCKPTGQVGGSFSRVDKNSYDLIIANYSSLYECAAQNTVRQVCFCPQGFYDYQCSTQLYRQCFVNITDPPLYKGCKKEDSPYYLYSVPGYDPCFYLDFTQKQNIGFILTCKYTDEVSSINSKSENIGYQYRDVVQPAQVPEFQYTAVNPTTQMKTLIGQSAQVQISIFDWKWLSQQANFMKNISDPLILAGLKEDRIEVDFAKLMKSDQEKKSKYIAGGRAYFEADVLGQLIYSYTSKGFFDQANYVEPAAPENITWKIIVGVVVPGVVIGIIGSIILYCQIKKRKQKLNHID</sequence>
<dbReference type="SUPFAM" id="SSF47473">
    <property type="entry name" value="EF-hand"/>
    <property type="match status" value="1"/>
</dbReference>
<keyword evidence="3" id="KW-0472">Membrane</keyword>
<evidence type="ECO:0000259" key="4">
    <source>
        <dbReference type="PROSITE" id="PS50222"/>
    </source>
</evidence>
<feature type="transmembrane region" description="Helical" evidence="3">
    <location>
        <begin position="2008"/>
        <end position="2029"/>
    </location>
</feature>
<dbReference type="SMART" id="SM00054">
    <property type="entry name" value="EFh"/>
    <property type="match status" value="2"/>
</dbReference>
<dbReference type="SMART" id="SM00015">
    <property type="entry name" value="IQ"/>
    <property type="match status" value="2"/>
</dbReference>
<evidence type="ECO:0000313" key="6">
    <source>
        <dbReference type="Proteomes" id="UP000039865"/>
    </source>
</evidence>
<dbReference type="OrthoDB" id="309476at2759"/>
<dbReference type="Pfam" id="PF00612">
    <property type="entry name" value="IQ"/>
    <property type="match status" value="2"/>
</dbReference>
<dbReference type="InterPro" id="IPR018247">
    <property type="entry name" value="EF_Hand_1_Ca_BS"/>
</dbReference>
<evidence type="ECO:0000256" key="2">
    <source>
        <dbReference type="SAM" id="MobiDB-lite"/>
    </source>
</evidence>
<proteinExistence type="predicted"/>
<accession>A0A078AIL2</accession>
<feature type="domain" description="EF-hand" evidence="4">
    <location>
        <begin position="876"/>
        <end position="911"/>
    </location>
</feature>
<dbReference type="GO" id="GO:0005509">
    <property type="term" value="F:calcium ion binding"/>
    <property type="evidence" value="ECO:0007669"/>
    <property type="project" value="InterPro"/>
</dbReference>
<feature type="compositionally biased region" description="Basic and acidic residues" evidence="2">
    <location>
        <begin position="369"/>
        <end position="396"/>
    </location>
</feature>
<keyword evidence="3" id="KW-1133">Transmembrane helix</keyword>
<dbReference type="Pfam" id="PF13499">
    <property type="entry name" value="EF-hand_7"/>
    <property type="match status" value="1"/>
</dbReference>
<dbReference type="InterPro" id="IPR000048">
    <property type="entry name" value="IQ_motif_EF-hand-BS"/>
</dbReference>
<evidence type="ECO:0000313" key="5">
    <source>
        <dbReference type="EMBL" id="CDW82059.1"/>
    </source>
</evidence>
<dbReference type="InParanoid" id="A0A078AIL2"/>
<dbReference type="InterPro" id="IPR011992">
    <property type="entry name" value="EF-hand-dom_pair"/>
</dbReference>
<dbReference type="Proteomes" id="UP000039865">
    <property type="component" value="Unassembled WGS sequence"/>
</dbReference>
<dbReference type="InterPro" id="IPR002048">
    <property type="entry name" value="EF_hand_dom"/>
</dbReference>
<dbReference type="CDD" id="cd00051">
    <property type="entry name" value="EFh"/>
    <property type="match status" value="1"/>
</dbReference>
<feature type="region of interest" description="Disordered" evidence="2">
    <location>
        <begin position="664"/>
        <end position="687"/>
    </location>
</feature>
<feature type="compositionally biased region" description="Basic and acidic residues" evidence="2">
    <location>
        <begin position="20"/>
        <end position="37"/>
    </location>
</feature>
<dbReference type="PROSITE" id="PS00018">
    <property type="entry name" value="EF_HAND_1"/>
    <property type="match status" value="2"/>
</dbReference>
<protein>
    <submittedName>
        <fullName evidence="5">Ef hand family protein</fullName>
    </submittedName>
</protein>
<dbReference type="Gene3D" id="1.20.5.190">
    <property type="match status" value="1"/>
</dbReference>
<evidence type="ECO:0000256" key="1">
    <source>
        <dbReference type="ARBA" id="ARBA00022837"/>
    </source>
</evidence>
<reference evidence="5 6" key="1">
    <citation type="submission" date="2014-06" db="EMBL/GenBank/DDBJ databases">
        <authorList>
            <person name="Swart Estienne"/>
        </authorList>
    </citation>
    <scope>NUCLEOTIDE SEQUENCE [LARGE SCALE GENOMIC DNA]</scope>
    <source>
        <strain evidence="5 6">130c</strain>
    </source>
</reference>
<feature type="compositionally biased region" description="Polar residues" evidence="2">
    <location>
        <begin position="664"/>
        <end position="686"/>
    </location>
</feature>
<keyword evidence="1" id="KW-0106">Calcium</keyword>
<dbReference type="SUPFAM" id="SSF57845">
    <property type="entry name" value="B-box zinc-binding domain"/>
    <property type="match status" value="1"/>
</dbReference>
<keyword evidence="3" id="KW-0812">Transmembrane</keyword>
<feature type="region of interest" description="Disordered" evidence="2">
    <location>
        <begin position="1"/>
        <end position="114"/>
    </location>
</feature>
<evidence type="ECO:0000256" key="3">
    <source>
        <dbReference type="SAM" id="Phobius"/>
    </source>
</evidence>
<feature type="domain" description="EF-hand" evidence="4">
    <location>
        <begin position="912"/>
        <end position="947"/>
    </location>
</feature>
<organism evidence="5 6">
    <name type="scientific">Stylonychia lemnae</name>
    <name type="common">Ciliate</name>
    <dbReference type="NCBI Taxonomy" id="5949"/>
    <lineage>
        <taxon>Eukaryota</taxon>
        <taxon>Sar</taxon>
        <taxon>Alveolata</taxon>
        <taxon>Ciliophora</taxon>
        <taxon>Intramacronucleata</taxon>
        <taxon>Spirotrichea</taxon>
        <taxon>Stichotrichia</taxon>
        <taxon>Sporadotrichida</taxon>
        <taxon>Oxytrichidae</taxon>
        <taxon>Stylonychinae</taxon>
        <taxon>Stylonychia</taxon>
    </lineage>
</organism>
<dbReference type="Gene3D" id="1.10.238.10">
    <property type="entry name" value="EF-hand"/>
    <property type="match status" value="1"/>
</dbReference>
<keyword evidence="6" id="KW-1185">Reference proteome</keyword>
<feature type="compositionally biased region" description="Polar residues" evidence="2">
    <location>
        <begin position="406"/>
        <end position="419"/>
    </location>
</feature>
<feature type="compositionally biased region" description="Acidic residues" evidence="2">
    <location>
        <begin position="1"/>
        <end position="12"/>
    </location>
</feature>
<gene>
    <name evidence="5" type="primary">Contig8380.g8938</name>
    <name evidence="5" type="ORF">STYLEM_11084</name>
</gene>
<feature type="compositionally biased region" description="Polar residues" evidence="2">
    <location>
        <begin position="38"/>
        <end position="75"/>
    </location>
</feature>
<dbReference type="CDD" id="cd19757">
    <property type="entry name" value="Bbox1"/>
    <property type="match status" value="1"/>
</dbReference>